<gene>
    <name evidence="2" type="ORF">SAMN05421734_10171</name>
</gene>
<dbReference type="SUPFAM" id="SSF53448">
    <property type="entry name" value="Nucleotide-diphospho-sugar transferases"/>
    <property type="match status" value="1"/>
</dbReference>
<reference evidence="3" key="1">
    <citation type="submission" date="2016-09" db="EMBL/GenBank/DDBJ databases">
        <authorList>
            <person name="Varghese N."/>
            <person name="Submissions S."/>
        </authorList>
    </citation>
    <scope>NUCLEOTIDE SEQUENCE [LARGE SCALE GENOMIC DNA]</scope>
    <source>
        <strain evidence="3">S5</strain>
    </source>
</reference>
<dbReference type="EMBL" id="FMYI01000001">
    <property type="protein sequence ID" value="SDB81266.1"/>
    <property type="molecule type" value="Genomic_DNA"/>
</dbReference>
<dbReference type="InterPro" id="IPR029044">
    <property type="entry name" value="Nucleotide-diphossugar_trans"/>
</dbReference>
<keyword evidence="3" id="KW-1185">Reference proteome</keyword>
<dbReference type="GO" id="GO:0016740">
    <property type="term" value="F:transferase activity"/>
    <property type="evidence" value="ECO:0007669"/>
    <property type="project" value="UniProtKB-KW"/>
</dbReference>
<organism evidence="2 3">
    <name type="scientific">Pelagirhabdus alkalitolerans</name>
    <dbReference type="NCBI Taxonomy" id="1612202"/>
    <lineage>
        <taxon>Bacteria</taxon>
        <taxon>Bacillati</taxon>
        <taxon>Bacillota</taxon>
        <taxon>Bacilli</taxon>
        <taxon>Bacillales</taxon>
        <taxon>Bacillaceae</taxon>
        <taxon>Pelagirhabdus</taxon>
    </lineage>
</organism>
<sequence length="621" mass="72834">MIDSNQRKQRLNRLIKEYRKVNDHQELINKLKNLTMNHIKNKDLYEEKLHELSYDDAYNKSLFIKVAKRYMKQASKKQVLYMLMDLIKQKPPLYHEKASELLTLIEEKYNEIDPELKSVIYYEISDKHPVPNEQMTNKVLLNSIKDLEDDQKLHAINTFYQNQQLGSIDQLYTFTSVNKIEENNGTSSAVSPLVTVIVPIKHHIDYIDQSLYTLMNQTYSSIEFIFISVYSAKSLTSYCQSLISHSNINFFQVNSQLSVPQMLNQAIDYAKGEYITVHQLNEWAHPERIHYQVSDLENSKKQANRLKALKFLSDRFEPVDDFYQYTFTRYSSICLKTARLKDEGLKWTDLLNGYFKVFDHDLQIVLKESITCLNVDGLIVLIEADSLTNERYKRALQHANVEFEDILKFHNDKKQRLSRLQKLPSFFSGESNTFDIIVCGGLRDSSLNHKRFVENVINNINLNLRQGIIKSTRKLEQNNDRSKDMRAYFNKDLRVVNGEDHVEAELLIIYDYEEFAKVIEDTPIMSVKAVKLVYESSSKSLVDRFTKVIQFRQSYEAIIRKTGIKPIVHPVNENSRKELKRIKQSYKRAEVSRFMWCDHAGSNSYQDLLMAHLPERSPDHV</sequence>
<evidence type="ECO:0000313" key="3">
    <source>
        <dbReference type="Proteomes" id="UP000242949"/>
    </source>
</evidence>
<dbReference type="InterPro" id="IPR001173">
    <property type="entry name" value="Glyco_trans_2-like"/>
</dbReference>
<dbReference type="Gene3D" id="3.90.550.10">
    <property type="entry name" value="Spore Coat Polysaccharide Biosynthesis Protein SpsA, Chain A"/>
    <property type="match status" value="1"/>
</dbReference>
<dbReference type="CDD" id="cd00761">
    <property type="entry name" value="Glyco_tranf_GTA_type"/>
    <property type="match status" value="1"/>
</dbReference>
<dbReference type="RefSeq" id="WP_090791648.1">
    <property type="nucleotide sequence ID" value="NZ_FMYI01000001.1"/>
</dbReference>
<dbReference type="Pfam" id="PF00535">
    <property type="entry name" value="Glycos_transf_2"/>
    <property type="match status" value="1"/>
</dbReference>
<dbReference type="Proteomes" id="UP000242949">
    <property type="component" value="Unassembled WGS sequence"/>
</dbReference>
<dbReference type="OrthoDB" id="396512at2"/>
<evidence type="ECO:0000259" key="1">
    <source>
        <dbReference type="Pfam" id="PF00535"/>
    </source>
</evidence>
<protein>
    <submittedName>
        <fullName evidence="2">Glycosyltransferase involved in cell wall bisynthesis</fullName>
    </submittedName>
</protein>
<feature type="domain" description="Glycosyltransferase 2-like" evidence="1">
    <location>
        <begin position="195"/>
        <end position="301"/>
    </location>
</feature>
<accession>A0A1G6GJA0</accession>
<proteinExistence type="predicted"/>
<name>A0A1G6GJA0_9BACI</name>
<keyword evidence="2" id="KW-0808">Transferase</keyword>
<evidence type="ECO:0000313" key="2">
    <source>
        <dbReference type="EMBL" id="SDB81266.1"/>
    </source>
</evidence>
<dbReference type="STRING" id="1612202.SAMN05421734_10171"/>
<dbReference type="AlphaFoldDB" id="A0A1G6GJA0"/>